<evidence type="ECO:0000256" key="1">
    <source>
        <dbReference type="SAM" id="Phobius"/>
    </source>
</evidence>
<dbReference type="OrthoDB" id="246110at2"/>
<gene>
    <name evidence="2" type="ORF">Pan241w_18800</name>
</gene>
<evidence type="ECO:0000313" key="3">
    <source>
        <dbReference type="Proteomes" id="UP000317171"/>
    </source>
</evidence>
<dbReference type="SUPFAM" id="SSF48452">
    <property type="entry name" value="TPR-like"/>
    <property type="match status" value="2"/>
</dbReference>
<dbReference type="Gene3D" id="1.25.40.10">
    <property type="entry name" value="Tetratricopeptide repeat domain"/>
    <property type="match status" value="2"/>
</dbReference>
<keyword evidence="1" id="KW-0812">Transmembrane</keyword>
<organism evidence="2 3">
    <name type="scientific">Gimesia alba</name>
    <dbReference type="NCBI Taxonomy" id="2527973"/>
    <lineage>
        <taxon>Bacteria</taxon>
        <taxon>Pseudomonadati</taxon>
        <taxon>Planctomycetota</taxon>
        <taxon>Planctomycetia</taxon>
        <taxon>Planctomycetales</taxon>
        <taxon>Planctomycetaceae</taxon>
        <taxon>Gimesia</taxon>
    </lineage>
</organism>
<dbReference type="InterPro" id="IPR011990">
    <property type="entry name" value="TPR-like_helical_dom_sf"/>
</dbReference>
<accession>A0A517RD51</accession>
<evidence type="ECO:0008006" key="4">
    <source>
        <dbReference type="Google" id="ProtNLM"/>
    </source>
</evidence>
<dbReference type="Pfam" id="PF13432">
    <property type="entry name" value="TPR_16"/>
    <property type="match status" value="1"/>
</dbReference>
<keyword evidence="1" id="KW-1133">Transmembrane helix</keyword>
<reference evidence="2 3" key="1">
    <citation type="submission" date="2019-02" db="EMBL/GenBank/DDBJ databases">
        <title>Deep-cultivation of Planctomycetes and their phenomic and genomic characterization uncovers novel biology.</title>
        <authorList>
            <person name="Wiegand S."/>
            <person name="Jogler M."/>
            <person name="Boedeker C."/>
            <person name="Pinto D."/>
            <person name="Vollmers J."/>
            <person name="Rivas-Marin E."/>
            <person name="Kohn T."/>
            <person name="Peeters S.H."/>
            <person name="Heuer A."/>
            <person name="Rast P."/>
            <person name="Oberbeckmann S."/>
            <person name="Bunk B."/>
            <person name="Jeske O."/>
            <person name="Meyerdierks A."/>
            <person name="Storesund J.E."/>
            <person name="Kallscheuer N."/>
            <person name="Luecker S."/>
            <person name="Lage O.M."/>
            <person name="Pohl T."/>
            <person name="Merkel B.J."/>
            <person name="Hornburger P."/>
            <person name="Mueller R.-W."/>
            <person name="Bruemmer F."/>
            <person name="Labrenz M."/>
            <person name="Spormann A.M."/>
            <person name="Op den Camp H."/>
            <person name="Overmann J."/>
            <person name="Amann R."/>
            <person name="Jetten M.S.M."/>
            <person name="Mascher T."/>
            <person name="Medema M.H."/>
            <person name="Devos D.P."/>
            <person name="Kaster A.-K."/>
            <person name="Ovreas L."/>
            <person name="Rohde M."/>
            <person name="Galperin M.Y."/>
            <person name="Jogler C."/>
        </authorList>
    </citation>
    <scope>NUCLEOTIDE SEQUENCE [LARGE SCALE GENOMIC DNA]</scope>
    <source>
        <strain evidence="2 3">Pan241w</strain>
    </source>
</reference>
<protein>
    <recommendedName>
        <fullName evidence="4">Tetratricopeptide repeat protein</fullName>
    </recommendedName>
</protein>
<proteinExistence type="predicted"/>
<evidence type="ECO:0000313" key="2">
    <source>
        <dbReference type="EMBL" id="QDT41812.1"/>
    </source>
</evidence>
<sequence>MTSPKAKTPDKILKLVLVFVFMMFIYFPFSAWWNQRQAHVLEEKVNQSLKAEDWPAAEQAARKWTEREPENSNAWLDLSEALRQQNKFAETADALGQISDKDPRVLKSLALRLDLLLSELNDPIRAIETCQRILKIDPRADLARQRLIYINAMILRRLEMVKQIRQAMKFECEPPEAYVYLLLADSLNFTNGAPLVNEWLKNDPGNEDLEVALAIYIAGSSSQQSLPLSNGKMISGGDKTLINDRLKKYPHNPEVLAYFLEKSLDEADLERVSQLLEQVPEEAEADNRFWRFRGRYLALKNQLKLAGESYQEALNRNPYDWRSQLGLAEIMRRSGKAVEAEEWAQLGAKGKAFSRQLMELENPQQINADLLAQIAAYAQECGDPEVHAAIQKRL</sequence>
<dbReference type="AlphaFoldDB" id="A0A517RD51"/>
<dbReference type="KEGG" id="gaz:Pan241w_18800"/>
<feature type="transmembrane region" description="Helical" evidence="1">
    <location>
        <begin position="12"/>
        <end position="33"/>
    </location>
</feature>
<keyword evidence="1" id="KW-0472">Membrane</keyword>
<dbReference type="Proteomes" id="UP000317171">
    <property type="component" value="Chromosome"/>
</dbReference>
<dbReference type="RefSeq" id="WP_145214002.1">
    <property type="nucleotide sequence ID" value="NZ_CP036269.1"/>
</dbReference>
<name>A0A517RD51_9PLAN</name>
<keyword evidence="3" id="KW-1185">Reference proteome</keyword>
<dbReference type="EMBL" id="CP036269">
    <property type="protein sequence ID" value="QDT41812.1"/>
    <property type="molecule type" value="Genomic_DNA"/>
</dbReference>